<evidence type="ECO:0000259" key="19">
    <source>
        <dbReference type="Pfam" id="PF23020"/>
    </source>
</evidence>
<comment type="caution">
    <text evidence="20">The sequence shown here is derived from an EMBL/GenBank/DDBJ whole genome shotgun (WGS) entry which is preliminary data.</text>
</comment>
<dbReference type="GO" id="GO:0005778">
    <property type="term" value="C:peroxisomal membrane"/>
    <property type="evidence" value="ECO:0007669"/>
    <property type="project" value="UniProtKB-SubCell"/>
</dbReference>
<comment type="subunit">
    <text evidence="13">Interacts with PEX13; forming the PEX13-PEX14 docking complex. Interacts with PEX5 (via WxxxF/Y motifs).</text>
</comment>
<dbReference type="EMBL" id="SWLB01000190">
    <property type="protein sequence ID" value="KAF3319917.1"/>
    <property type="molecule type" value="Genomic_DNA"/>
</dbReference>
<evidence type="ECO:0000256" key="13">
    <source>
        <dbReference type="ARBA" id="ARBA00064754"/>
    </source>
</evidence>
<keyword evidence="5 14" id="KW-0653">Protein transport</keyword>
<feature type="region of interest" description="Disordered" evidence="15">
    <location>
        <begin position="63"/>
        <end position="105"/>
    </location>
</feature>
<keyword evidence="4 16" id="KW-0812">Transmembrane</keyword>
<comment type="subcellular location">
    <subcellularLocation>
        <location evidence="1">Peroxisome membrane</location>
        <topology evidence="1">Single-pass membrane protein</topology>
    </subcellularLocation>
</comment>
<dbReference type="Proteomes" id="UP000623129">
    <property type="component" value="Unassembled WGS sequence"/>
</dbReference>
<reference evidence="20" key="1">
    <citation type="submission" date="2020-01" db="EMBL/GenBank/DDBJ databases">
        <title>Genome sequence of Kobresia littledalei, the first chromosome-level genome in the family Cyperaceae.</title>
        <authorList>
            <person name="Qu G."/>
        </authorList>
    </citation>
    <scope>NUCLEOTIDE SEQUENCE</scope>
    <source>
        <strain evidence="20">C.B.Clarke</strain>
        <tissue evidence="20">Leaf</tissue>
    </source>
</reference>
<feature type="compositionally biased region" description="Polar residues" evidence="15">
    <location>
        <begin position="78"/>
        <end position="90"/>
    </location>
</feature>
<evidence type="ECO:0000256" key="16">
    <source>
        <dbReference type="SAM" id="Phobius"/>
    </source>
</evidence>
<evidence type="ECO:0000256" key="3">
    <source>
        <dbReference type="ARBA" id="ARBA00022448"/>
    </source>
</evidence>
<keyword evidence="21" id="KW-1185">Reference proteome</keyword>
<keyword evidence="6 16" id="KW-1133">Transmembrane helix</keyword>
<evidence type="ECO:0000256" key="5">
    <source>
        <dbReference type="ARBA" id="ARBA00022927"/>
    </source>
</evidence>
<evidence type="ECO:0000256" key="6">
    <source>
        <dbReference type="ARBA" id="ARBA00022989"/>
    </source>
</evidence>
<dbReference type="Pfam" id="PF23020">
    <property type="entry name" value="PEX14-like_2nd"/>
    <property type="match status" value="1"/>
</dbReference>
<feature type="region of interest" description="Disordered" evidence="15">
    <location>
        <begin position="274"/>
        <end position="304"/>
    </location>
</feature>
<dbReference type="Gene3D" id="1.10.10.10">
    <property type="entry name" value="Winged helix-like DNA-binding domain superfamily/Winged helix DNA-binding domain"/>
    <property type="match status" value="1"/>
</dbReference>
<comment type="similarity">
    <text evidence="2 14">Belongs to the peroxin-14 family.</text>
</comment>
<evidence type="ECO:0000256" key="12">
    <source>
        <dbReference type="ARBA" id="ARBA00053920"/>
    </source>
</evidence>
<evidence type="ECO:0000256" key="7">
    <source>
        <dbReference type="ARBA" id="ARBA00023010"/>
    </source>
</evidence>
<dbReference type="InterPro" id="IPR054154">
    <property type="entry name" value="PEX14-like_M_plants"/>
</dbReference>
<dbReference type="AlphaFoldDB" id="A0A833V1N6"/>
<gene>
    <name evidence="20" type="ORF">FCM35_KLT21816</name>
</gene>
<feature type="transmembrane region" description="Helical" evidence="16">
    <location>
        <begin position="118"/>
        <end position="139"/>
    </location>
</feature>
<evidence type="ECO:0000259" key="18">
    <source>
        <dbReference type="Pfam" id="PF17733"/>
    </source>
</evidence>
<dbReference type="InterPro" id="IPR006785">
    <property type="entry name" value="Pex14_N"/>
</dbReference>
<organism evidence="20 21">
    <name type="scientific">Carex littledalei</name>
    <dbReference type="NCBI Taxonomy" id="544730"/>
    <lineage>
        <taxon>Eukaryota</taxon>
        <taxon>Viridiplantae</taxon>
        <taxon>Streptophyta</taxon>
        <taxon>Embryophyta</taxon>
        <taxon>Tracheophyta</taxon>
        <taxon>Spermatophyta</taxon>
        <taxon>Magnoliopsida</taxon>
        <taxon>Liliopsida</taxon>
        <taxon>Poales</taxon>
        <taxon>Cyperaceae</taxon>
        <taxon>Cyperoideae</taxon>
        <taxon>Cariceae</taxon>
        <taxon>Carex</taxon>
        <taxon>Carex subgen. Euthyceras</taxon>
    </lineage>
</organism>
<evidence type="ECO:0000256" key="15">
    <source>
        <dbReference type="SAM" id="MobiDB-lite"/>
    </source>
</evidence>
<keyword evidence="8 14" id="KW-0472">Membrane</keyword>
<feature type="compositionally biased region" description="Low complexity" evidence="15">
    <location>
        <begin position="91"/>
        <end position="105"/>
    </location>
</feature>
<keyword evidence="3 14" id="KW-0813">Transport</keyword>
<dbReference type="GO" id="GO:0005102">
    <property type="term" value="F:signaling receptor binding"/>
    <property type="evidence" value="ECO:0007669"/>
    <property type="project" value="TreeGrafter"/>
</dbReference>
<name>A0A833V1N6_9POAL</name>
<evidence type="ECO:0000313" key="20">
    <source>
        <dbReference type="EMBL" id="KAF3319917.1"/>
    </source>
</evidence>
<proteinExistence type="inferred from homology"/>
<dbReference type="FunFam" id="1.10.10.10:FF:000217">
    <property type="entry name" value="Peroxisomal membrane protein PEX14"/>
    <property type="match status" value="1"/>
</dbReference>
<dbReference type="OrthoDB" id="441517at2759"/>
<dbReference type="Pfam" id="PF17733">
    <property type="entry name" value="KPWE_dom"/>
    <property type="match status" value="1"/>
</dbReference>
<accession>A0A833V1N6</accession>
<dbReference type="InterPro" id="IPR040554">
    <property type="entry name" value="KPWE_PEX14_dom"/>
</dbReference>
<feature type="region of interest" description="Disordered" evidence="15">
    <location>
        <begin position="162"/>
        <end position="183"/>
    </location>
</feature>
<dbReference type="PANTHER" id="PTHR23058:SF0">
    <property type="entry name" value="PEROXISOMAL MEMBRANE PROTEIN PEX14"/>
    <property type="match status" value="1"/>
</dbReference>
<dbReference type="PANTHER" id="PTHR23058">
    <property type="entry name" value="PEROXISOMAL MEMBRANE PROTEIN PEX14"/>
    <property type="match status" value="1"/>
</dbReference>
<evidence type="ECO:0000259" key="17">
    <source>
        <dbReference type="Pfam" id="PF04695"/>
    </source>
</evidence>
<dbReference type="InterPro" id="IPR036388">
    <property type="entry name" value="WH-like_DNA-bd_sf"/>
</dbReference>
<evidence type="ECO:0000256" key="8">
    <source>
        <dbReference type="ARBA" id="ARBA00023136"/>
    </source>
</evidence>
<evidence type="ECO:0000256" key="2">
    <source>
        <dbReference type="ARBA" id="ARBA00005443"/>
    </source>
</evidence>
<dbReference type="Pfam" id="PF04695">
    <property type="entry name" value="Pex14_N"/>
    <property type="match status" value="1"/>
</dbReference>
<protein>
    <recommendedName>
        <fullName evidence="10 14">Peroxisomal membrane protein PEX14</fullName>
    </recommendedName>
    <alternativeName>
        <fullName evidence="11 14">Peroxin-14</fullName>
    </alternativeName>
</protein>
<feature type="compositionally biased region" description="Pro residues" evidence="15">
    <location>
        <begin position="284"/>
        <end position="300"/>
    </location>
</feature>
<dbReference type="GO" id="GO:0016560">
    <property type="term" value="P:protein import into peroxisome matrix, docking"/>
    <property type="evidence" value="ECO:0007669"/>
    <property type="project" value="UniProtKB-UniRule"/>
</dbReference>
<evidence type="ECO:0000313" key="21">
    <source>
        <dbReference type="Proteomes" id="UP000623129"/>
    </source>
</evidence>
<evidence type="ECO:0000256" key="1">
    <source>
        <dbReference type="ARBA" id="ARBA00004549"/>
    </source>
</evidence>
<evidence type="ECO:0000256" key="11">
    <source>
        <dbReference type="ARBA" id="ARBA00029691"/>
    </source>
</evidence>
<sequence>MANPIDESQTKGENENMLMASQPMREEQIRNAVNFLQHPKVRDSPVVHRRSFLEKKGLTKEEIDEAFRRVPDPPPNAIASSDTNTDNGQGTPAAPSSAQTTTAIASSNPSLQQPRFNLYHALGAISILASAGAGAAVLYKKAVIPRLKAWIRKVVDEDMDLNATDKSKPNSAREATKSNSAREATEAAKAATLAASAVYKLLFSADKKHMEVVIDRIDAKLEEMELIGKSLRKIKVQRHVDKSRTERVLPLTTMPPHPKSYMEIMEMIQRGERPPNIKDINDMPPDPNRPIPKPRMAPRPKPWETNNQQQEMLAAPQLQPIIGDISQPGSDHLDIFVVEKDALLPFNFVCKELE</sequence>
<dbReference type="GO" id="GO:1990429">
    <property type="term" value="C:peroxisomal importomer complex"/>
    <property type="evidence" value="ECO:0007669"/>
    <property type="project" value="TreeGrafter"/>
</dbReference>
<evidence type="ECO:0000256" key="14">
    <source>
        <dbReference type="RuleBase" id="RU367032"/>
    </source>
</evidence>
<feature type="domain" description="Peroxisomal membrane protein PEX14-like KPWE" evidence="18">
    <location>
        <begin position="256"/>
        <end position="305"/>
    </location>
</feature>
<comment type="function">
    <text evidence="12 14">Component of the PEX13-PEX14 docking complex, a translocon channel that specifically mediates the import of peroxisomal cargo proteins bound to PEX5 receptor. The PEX13-PEX14 docking complex forms a large import pore which can be opened to a diameter of about 9 nm. Mechanistically, PEX5 receptor along with cargo proteins associates with the PEX14 subunit of the PEX13-PEX14 docking complex in the cytosol, leading to the insertion of the receptor into the organelle membrane with the concomitant translocation of the cargo into the peroxisome matrix.</text>
</comment>
<evidence type="ECO:0000256" key="10">
    <source>
        <dbReference type="ARBA" id="ARBA00029502"/>
    </source>
</evidence>
<keyword evidence="7" id="KW-0811">Translocation</keyword>
<keyword evidence="9 14" id="KW-0576">Peroxisome</keyword>
<feature type="domain" description="Peroxisome membrane anchor protein Pex14p N-terminal" evidence="17">
    <location>
        <begin position="25"/>
        <end position="69"/>
    </location>
</feature>
<feature type="domain" description="Peroxisomal membrane protein PEX14 central plants" evidence="19">
    <location>
        <begin position="115"/>
        <end position="234"/>
    </location>
</feature>
<evidence type="ECO:0000256" key="4">
    <source>
        <dbReference type="ARBA" id="ARBA00022692"/>
    </source>
</evidence>
<dbReference type="InterPro" id="IPR025655">
    <property type="entry name" value="PEX14"/>
</dbReference>
<evidence type="ECO:0000256" key="9">
    <source>
        <dbReference type="ARBA" id="ARBA00023140"/>
    </source>
</evidence>